<dbReference type="Pfam" id="PF00534">
    <property type="entry name" value="Glycos_transf_1"/>
    <property type="match status" value="1"/>
</dbReference>
<dbReference type="Pfam" id="PF13439">
    <property type="entry name" value="Glyco_transf_4"/>
    <property type="match status" value="1"/>
</dbReference>
<evidence type="ECO:0000259" key="4">
    <source>
        <dbReference type="Pfam" id="PF13439"/>
    </source>
</evidence>
<dbReference type="RefSeq" id="WP_074295954.1">
    <property type="nucleotide sequence ID" value="NZ_FSRU01000001.1"/>
</dbReference>
<dbReference type="GO" id="GO:0016757">
    <property type="term" value="F:glycosyltransferase activity"/>
    <property type="evidence" value="ECO:0007669"/>
    <property type="project" value="UniProtKB-KW"/>
</dbReference>
<evidence type="ECO:0000313" key="6">
    <source>
        <dbReference type="Proteomes" id="UP000185151"/>
    </source>
</evidence>
<dbReference type="OrthoDB" id="9062832at2"/>
<protein>
    <submittedName>
        <fullName evidence="5">Glycosyltransferase involved in cell wall bisynthesis</fullName>
    </submittedName>
</protein>
<dbReference type="EMBL" id="FSRU01000001">
    <property type="protein sequence ID" value="SIO35794.1"/>
    <property type="molecule type" value="Genomic_DNA"/>
</dbReference>
<dbReference type="Proteomes" id="UP000185151">
    <property type="component" value="Unassembled WGS sequence"/>
</dbReference>
<proteinExistence type="predicted"/>
<evidence type="ECO:0000256" key="1">
    <source>
        <dbReference type="ARBA" id="ARBA00022676"/>
    </source>
</evidence>
<feature type="domain" description="Glycosyl transferase family 1" evidence="3">
    <location>
        <begin position="184"/>
        <end position="337"/>
    </location>
</feature>
<sequence>MKILYTNFHAGDGGGHTTYILSLAAALAGRHRVTVAAPKSSRLYASAQLLAGVEVIALEFRNRLGAMTGSGWRLRQLIARERFDIVHVNGSADHRIVMLATLGLKRTRPRIVFTKHNDLPVSGLSTWLKGKLGTDSVICVSDYTRRRLAKTVYDTKVVWVVHHGVDLGRFAPVRSEVVARLRSRWREAVPRDALVLGSIAGTDCNKGWLNMVAAVALLPAAQRERIRIVVAGRLPDALQCARVDALGMTDHVIFTGVLSDVRPLVAALDVGFVLSQRETLSFACREMMAMGKPVIVSDSGGLPENVEAGVNGWIVAPHEHEHLAQLLARLLGNRLEITLAGMAARARSVAQFSLQTFVERTEAVYQECLVRIPSLAGSGSVAEWKVQRNSG</sequence>
<name>A0A1N6IUW6_9BURK</name>
<dbReference type="InterPro" id="IPR028098">
    <property type="entry name" value="Glyco_trans_4-like_N"/>
</dbReference>
<organism evidence="5 6">
    <name type="scientific">Paraburkholderia phenazinium</name>
    <dbReference type="NCBI Taxonomy" id="60549"/>
    <lineage>
        <taxon>Bacteria</taxon>
        <taxon>Pseudomonadati</taxon>
        <taxon>Pseudomonadota</taxon>
        <taxon>Betaproteobacteria</taxon>
        <taxon>Burkholderiales</taxon>
        <taxon>Burkholderiaceae</taxon>
        <taxon>Paraburkholderia</taxon>
    </lineage>
</organism>
<accession>A0A1N6IUW6</accession>
<keyword evidence="6" id="KW-1185">Reference proteome</keyword>
<keyword evidence="2 5" id="KW-0808">Transferase</keyword>
<dbReference type="PANTHER" id="PTHR12526">
    <property type="entry name" value="GLYCOSYLTRANSFERASE"/>
    <property type="match status" value="1"/>
</dbReference>
<evidence type="ECO:0000256" key="2">
    <source>
        <dbReference type="ARBA" id="ARBA00022679"/>
    </source>
</evidence>
<dbReference type="PANTHER" id="PTHR12526:SF510">
    <property type="entry name" value="D-INOSITOL 3-PHOSPHATE GLYCOSYLTRANSFERASE"/>
    <property type="match status" value="1"/>
</dbReference>
<feature type="domain" description="Glycosyltransferase subfamily 4-like N-terminal" evidence="4">
    <location>
        <begin position="14"/>
        <end position="169"/>
    </location>
</feature>
<evidence type="ECO:0000313" key="5">
    <source>
        <dbReference type="EMBL" id="SIO35794.1"/>
    </source>
</evidence>
<dbReference type="SUPFAM" id="SSF53756">
    <property type="entry name" value="UDP-Glycosyltransferase/glycogen phosphorylase"/>
    <property type="match status" value="1"/>
</dbReference>
<dbReference type="AlphaFoldDB" id="A0A1N6IUW6"/>
<gene>
    <name evidence="5" type="ORF">SAMN05444165_2515</name>
</gene>
<dbReference type="InterPro" id="IPR001296">
    <property type="entry name" value="Glyco_trans_1"/>
</dbReference>
<reference evidence="5 6" key="1">
    <citation type="submission" date="2016-11" db="EMBL/GenBank/DDBJ databases">
        <authorList>
            <person name="Jaros S."/>
            <person name="Januszkiewicz K."/>
            <person name="Wedrychowicz H."/>
        </authorList>
    </citation>
    <scope>NUCLEOTIDE SEQUENCE [LARGE SCALE GENOMIC DNA]</scope>
    <source>
        <strain evidence="5 6">GAS95</strain>
    </source>
</reference>
<keyword evidence="1" id="KW-0328">Glycosyltransferase</keyword>
<evidence type="ECO:0000259" key="3">
    <source>
        <dbReference type="Pfam" id="PF00534"/>
    </source>
</evidence>
<dbReference type="Gene3D" id="3.40.50.2000">
    <property type="entry name" value="Glycogen Phosphorylase B"/>
    <property type="match status" value="2"/>
</dbReference>